<evidence type="ECO:0000256" key="2">
    <source>
        <dbReference type="ARBA" id="ARBA00061659"/>
    </source>
</evidence>
<feature type="repeat" description="PPR" evidence="3">
    <location>
        <begin position="374"/>
        <end position="408"/>
    </location>
</feature>
<reference evidence="4" key="2">
    <citation type="submission" date="2022-03" db="EMBL/GenBank/DDBJ databases">
        <title>Draft title - Genomic analysis of global carrot germplasm unveils the trajectory of domestication and the origin of high carotenoid orange carrot.</title>
        <authorList>
            <person name="Iorizzo M."/>
            <person name="Ellison S."/>
            <person name="Senalik D."/>
            <person name="Macko-Podgorni A."/>
            <person name="Grzebelus D."/>
            <person name="Bostan H."/>
            <person name="Rolling W."/>
            <person name="Curaba J."/>
            <person name="Simon P."/>
        </authorList>
    </citation>
    <scope>NUCLEOTIDE SEQUENCE</scope>
    <source>
        <tissue evidence="4">Leaf</tissue>
    </source>
</reference>
<accession>A0AAF0X207</accession>
<feature type="repeat" description="PPR" evidence="3">
    <location>
        <begin position="273"/>
        <end position="307"/>
    </location>
</feature>
<evidence type="ECO:0000256" key="1">
    <source>
        <dbReference type="ARBA" id="ARBA00022737"/>
    </source>
</evidence>
<dbReference type="PANTHER" id="PTHR47926:SF452">
    <property type="entry name" value="PENTATRICOPEPTIDE REPEAT-CONTAINING PROTEIN"/>
    <property type="match status" value="1"/>
</dbReference>
<dbReference type="GO" id="GO:0003723">
    <property type="term" value="F:RNA binding"/>
    <property type="evidence" value="ECO:0007669"/>
    <property type="project" value="InterPro"/>
</dbReference>
<dbReference type="FunFam" id="1.25.40.10:FF:000158">
    <property type="entry name" value="pentatricopeptide repeat-containing protein At2g33680"/>
    <property type="match status" value="1"/>
</dbReference>
<organism evidence="4 5">
    <name type="scientific">Daucus carota subsp. sativus</name>
    <name type="common">Carrot</name>
    <dbReference type="NCBI Taxonomy" id="79200"/>
    <lineage>
        <taxon>Eukaryota</taxon>
        <taxon>Viridiplantae</taxon>
        <taxon>Streptophyta</taxon>
        <taxon>Embryophyta</taxon>
        <taxon>Tracheophyta</taxon>
        <taxon>Spermatophyta</taxon>
        <taxon>Magnoliopsida</taxon>
        <taxon>eudicotyledons</taxon>
        <taxon>Gunneridae</taxon>
        <taxon>Pentapetalae</taxon>
        <taxon>asterids</taxon>
        <taxon>campanulids</taxon>
        <taxon>Apiales</taxon>
        <taxon>Apiaceae</taxon>
        <taxon>Apioideae</taxon>
        <taxon>Scandiceae</taxon>
        <taxon>Daucinae</taxon>
        <taxon>Daucus</taxon>
        <taxon>Daucus sect. Daucus</taxon>
    </lineage>
</organism>
<feature type="repeat" description="PPR" evidence="3">
    <location>
        <begin position="475"/>
        <end position="509"/>
    </location>
</feature>
<dbReference type="GO" id="GO:0009451">
    <property type="term" value="P:RNA modification"/>
    <property type="evidence" value="ECO:0007669"/>
    <property type="project" value="InterPro"/>
</dbReference>
<keyword evidence="5" id="KW-1185">Reference proteome</keyword>
<dbReference type="FunFam" id="1.25.40.10:FF:000361">
    <property type="entry name" value="Pentatricopeptide repeat-containing protein chloroplastic"/>
    <property type="match status" value="1"/>
</dbReference>
<dbReference type="Pfam" id="PF20431">
    <property type="entry name" value="E_motif"/>
    <property type="match status" value="1"/>
</dbReference>
<feature type="repeat" description="PPR" evidence="3">
    <location>
        <begin position="242"/>
        <end position="272"/>
    </location>
</feature>
<feature type="repeat" description="PPR" evidence="3">
    <location>
        <begin position="613"/>
        <end position="647"/>
    </location>
</feature>
<protein>
    <recommendedName>
        <fullName evidence="6">Pentatricopeptide repeat-containing protein</fullName>
    </recommendedName>
</protein>
<dbReference type="InterPro" id="IPR002885">
    <property type="entry name" value="PPR_rpt"/>
</dbReference>
<evidence type="ECO:0000313" key="5">
    <source>
        <dbReference type="Proteomes" id="UP000077755"/>
    </source>
</evidence>
<dbReference type="Proteomes" id="UP000077755">
    <property type="component" value="Chromosome 5"/>
</dbReference>
<comment type="similarity">
    <text evidence="2">Belongs to the PPR family. PCMP-E subfamily.</text>
</comment>
<dbReference type="AlphaFoldDB" id="A0AAF0X207"/>
<keyword evidence="1" id="KW-0677">Repeat</keyword>
<dbReference type="Pfam" id="PF13041">
    <property type="entry name" value="PPR_2"/>
    <property type="match status" value="3"/>
</dbReference>
<dbReference type="Gene3D" id="1.25.40.10">
    <property type="entry name" value="Tetratricopeptide repeat domain"/>
    <property type="match status" value="5"/>
</dbReference>
<dbReference type="FunFam" id="1.25.40.10:FF:000073">
    <property type="entry name" value="Pentatricopeptide repeat-containing protein chloroplastic"/>
    <property type="match status" value="1"/>
</dbReference>
<dbReference type="InterPro" id="IPR011990">
    <property type="entry name" value="TPR-like_helical_dom_sf"/>
</dbReference>
<evidence type="ECO:0000256" key="3">
    <source>
        <dbReference type="PROSITE-ProRule" id="PRU00708"/>
    </source>
</evidence>
<dbReference type="Pfam" id="PF01535">
    <property type="entry name" value="PPR"/>
    <property type="match status" value="5"/>
</dbReference>
<feature type="repeat" description="PPR" evidence="3">
    <location>
        <begin position="207"/>
        <end position="241"/>
    </location>
</feature>
<dbReference type="InterPro" id="IPR046848">
    <property type="entry name" value="E_motif"/>
</dbReference>
<proteinExistence type="inferred from homology"/>
<name>A0AAF0X207_DAUCS</name>
<sequence length="698" mass="78441">MDIPQLLFFLKTFTNTRLLTQGKLVHQKILTLGLKNNIVLSKNLITFYFSCQDFNYGRLVFQSVENPFDISLWNSLMAAYTRNYKFLEVLDLFRVLLLQFDCIRPDNYTYPSVLKCCSELGRIDYGGIVHGSVLKRGYVWDVVVASSVVGMYAKGGLFGYAMRVFDEMPARDVPCWNAVMSCYYHDGQWEKALELFGRMKGSGFSPDSVSYTTAISSCSRLLDLERGKVIHHEMLSSGFPLDSFVSAALVDMYGKCGCLETAIEVFDQMPKKSLVSWNSMIAGYRLRGDSNSGIKLLWRMIEEGNKPTSTTLSSLLMACSNSVTLLHGKFLHGYMIRNNIEADIFILNTLVDLYFKCRRTKYAEFIFRAMTKTDIVAWNVMISGYVSVGCYLKAIGIFNDMKEAGIKPDAFSLASVLAACSQLGALKQGKEIHKSMSLSMIESNQIVVGALLDMYAKCGAVNEAISVFNQLRVKDLVSWTSMIMAYGSHGQACEALQLFKEMQKSNIKPDRVTFLAVISACSHAGLVDEGLYYYSTMINNYRIQPTIAELSCLIDLLGRAGKLQEAYGILQRTPDIKDDIDLLSTLLSACHMHGELELGEEIASLLIERDPNDPSTYIILAKMYASGRKWNEARKVRLKMKELGLKKNPGCSWIEIDGRIKPFFVEDTEVSQQDMIYSCLSILASHMEKDELVVDDSH</sequence>
<dbReference type="FunFam" id="1.25.40.10:FF:000284">
    <property type="entry name" value="Pentatricopeptide repeat-containing protein"/>
    <property type="match status" value="1"/>
</dbReference>
<reference evidence="4" key="1">
    <citation type="journal article" date="2016" name="Nat. Genet.">
        <title>A high-quality carrot genome assembly provides new insights into carotenoid accumulation and asterid genome evolution.</title>
        <authorList>
            <person name="Iorizzo M."/>
            <person name="Ellison S."/>
            <person name="Senalik D."/>
            <person name="Zeng P."/>
            <person name="Satapoomin P."/>
            <person name="Huang J."/>
            <person name="Bowman M."/>
            <person name="Iovene M."/>
            <person name="Sanseverino W."/>
            <person name="Cavagnaro P."/>
            <person name="Yildiz M."/>
            <person name="Macko-Podgorni A."/>
            <person name="Moranska E."/>
            <person name="Grzebelus E."/>
            <person name="Grzebelus D."/>
            <person name="Ashrafi H."/>
            <person name="Zheng Z."/>
            <person name="Cheng S."/>
            <person name="Spooner D."/>
            <person name="Van Deynze A."/>
            <person name="Simon P."/>
        </authorList>
    </citation>
    <scope>NUCLEOTIDE SEQUENCE</scope>
    <source>
        <tissue evidence="4">Leaf</tissue>
    </source>
</reference>
<dbReference type="InterPro" id="IPR046960">
    <property type="entry name" value="PPR_At4g14850-like_plant"/>
</dbReference>
<feature type="repeat" description="PPR" evidence="3">
    <location>
        <begin position="172"/>
        <end position="206"/>
    </location>
</feature>
<dbReference type="SUPFAM" id="SSF48452">
    <property type="entry name" value="TPR-like"/>
    <property type="match status" value="1"/>
</dbReference>
<dbReference type="EMBL" id="CP093347">
    <property type="protein sequence ID" value="WOG99171.1"/>
    <property type="molecule type" value="Genomic_DNA"/>
</dbReference>
<dbReference type="GO" id="GO:0099402">
    <property type="term" value="P:plant organ development"/>
    <property type="evidence" value="ECO:0007669"/>
    <property type="project" value="UniProtKB-ARBA"/>
</dbReference>
<evidence type="ECO:0000313" key="4">
    <source>
        <dbReference type="EMBL" id="WOG99171.1"/>
    </source>
</evidence>
<dbReference type="PANTHER" id="PTHR47926">
    <property type="entry name" value="PENTATRICOPEPTIDE REPEAT-CONTAINING PROTEIN"/>
    <property type="match status" value="1"/>
</dbReference>
<evidence type="ECO:0008006" key="6">
    <source>
        <dbReference type="Google" id="ProtNLM"/>
    </source>
</evidence>
<dbReference type="PROSITE" id="PS51375">
    <property type="entry name" value="PPR"/>
    <property type="match status" value="7"/>
</dbReference>
<gene>
    <name evidence="4" type="ORF">DCAR_0518519</name>
</gene>
<dbReference type="NCBIfam" id="TIGR00756">
    <property type="entry name" value="PPR"/>
    <property type="match status" value="6"/>
</dbReference>